<dbReference type="InterPro" id="IPR036390">
    <property type="entry name" value="WH_DNA-bd_sf"/>
</dbReference>
<keyword evidence="3" id="KW-1185">Reference proteome</keyword>
<feature type="domain" description="HTH iclR-type" evidence="1">
    <location>
        <begin position="7"/>
        <end position="67"/>
    </location>
</feature>
<dbReference type="PROSITE" id="PS51077">
    <property type="entry name" value="HTH_ICLR"/>
    <property type="match status" value="1"/>
</dbReference>
<evidence type="ECO:0000313" key="2">
    <source>
        <dbReference type="EMBL" id="MBB4907928.1"/>
    </source>
</evidence>
<name>A0A7W7Q6V0_9PSEU</name>
<reference evidence="2 3" key="1">
    <citation type="submission" date="2020-08" db="EMBL/GenBank/DDBJ databases">
        <title>Genomic Encyclopedia of Type Strains, Phase III (KMG-III): the genomes of soil and plant-associated and newly described type strains.</title>
        <authorList>
            <person name="Whitman W."/>
        </authorList>
    </citation>
    <scope>NUCLEOTIDE SEQUENCE [LARGE SCALE GENOMIC DNA]</scope>
    <source>
        <strain evidence="2 3">CECT 8960</strain>
    </source>
</reference>
<dbReference type="Proteomes" id="UP000520767">
    <property type="component" value="Unassembled WGS sequence"/>
</dbReference>
<dbReference type="GO" id="GO:0006355">
    <property type="term" value="P:regulation of DNA-templated transcription"/>
    <property type="evidence" value="ECO:0007669"/>
    <property type="project" value="InterPro"/>
</dbReference>
<dbReference type="EMBL" id="JACHJQ010000004">
    <property type="protein sequence ID" value="MBB4907928.1"/>
    <property type="molecule type" value="Genomic_DNA"/>
</dbReference>
<dbReference type="Gene3D" id="1.10.10.10">
    <property type="entry name" value="Winged helix-like DNA-binding domain superfamily/Winged helix DNA-binding domain"/>
    <property type="match status" value="1"/>
</dbReference>
<evidence type="ECO:0000313" key="3">
    <source>
        <dbReference type="Proteomes" id="UP000520767"/>
    </source>
</evidence>
<dbReference type="RefSeq" id="WP_184812058.1">
    <property type="nucleotide sequence ID" value="NZ_JACHJQ010000004.1"/>
</dbReference>
<dbReference type="Pfam" id="PF09339">
    <property type="entry name" value="HTH_IclR"/>
    <property type="match status" value="1"/>
</dbReference>
<sequence length="130" mass="14155">MTTVTSNRAVRNAFQLLELLSGAPDGIRLARLVEISGQPKTTVHRLLHTLADLDIVCHDDDRYHLNASWQRFGGDQFSAPIVGGDGRQLAGLTLRTPAPVSCEATADRLRRLVSDLAVAVSRRIGVRDSV</sequence>
<dbReference type="InterPro" id="IPR005471">
    <property type="entry name" value="Tscrpt_reg_IclR_N"/>
</dbReference>
<gene>
    <name evidence="2" type="ORF">FHR82_004170</name>
</gene>
<dbReference type="AlphaFoldDB" id="A0A7W7Q6V0"/>
<accession>A0A7W7Q6V0</accession>
<dbReference type="SMART" id="SM00346">
    <property type="entry name" value="HTH_ICLR"/>
    <property type="match status" value="1"/>
</dbReference>
<evidence type="ECO:0000259" key="1">
    <source>
        <dbReference type="PROSITE" id="PS51077"/>
    </source>
</evidence>
<dbReference type="SUPFAM" id="SSF55781">
    <property type="entry name" value="GAF domain-like"/>
    <property type="match status" value="1"/>
</dbReference>
<protein>
    <submittedName>
        <fullName evidence="2">DNA-binding IclR family transcriptional regulator</fullName>
    </submittedName>
</protein>
<dbReference type="SUPFAM" id="SSF46785">
    <property type="entry name" value="Winged helix' DNA-binding domain"/>
    <property type="match status" value="1"/>
</dbReference>
<dbReference type="GO" id="GO:0003677">
    <property type="term" value="F:DNA binding"/>
    <property type="evidence" value="ECO:0007669"/>
    <property type="project" value="UniProtKB-KW"/>
</dbReference>
<comment type="caution">
    <text evidence="2">The sequence shown here is derived from an EMBL/GenBank/DDBJ whole genome shotgun (WGS) entry which is preliminary data.</text>
</comment>
<dbReference type="InterPro" id="IPR036388">
    <property type="entry name" value="WH-like_DNA-bd_sf"/>
</dbReference>
<keyword evidence="2" id="KW-0238">DNA-binding</keyword>
<proteinExistence type="predicted"/>
<organism evidence="2 3">
    <name type="scientific">Actinophytocola algeriensis</name>
    <dbReference type="NCBI Taxonomy" id="1768010"/>
    <lineage>
        <taxon>Bacteria</taxon>
        <taxon>Bacillati</taxon>
        <taxon>Actinomycetota</taxon>
        <taxon>Actinomycetes</taxon>
        <taxon>Pseudonocardiales</taxon>
        <taxon>Pseudonocardiaceae</taxon>
    </lineage>
</organism>